<accession>A0A6M3XTU1</accession>
<dbReference type="SUPFAM" id="SSF53756">
    <property type="entry name" value="UDP-Glycosyltransferase/glycogen phosphorylase"/>
    <property type="match status" value="1"/>
</dbReference>
<dbReference type="AlphaFoldDB" id="A0A6M3XTU1"/>
<proteinExistence type="predicted"/>
<dbReference type="GO" id="GO:0016740">
    <property type="term" value="F:transferase activity"/>
    <property type="evidence" value="ECO:0007669"/>
    <property type="project" value="UniProtKB-KW"/>
</dbReference>
<keyword evidence="1" id="KW-0808">Transferase</keyword>
<name>A0A6M3XTU1_9ZZZZ</name>
<dbReference type="Gene3D" id="3.40.50.11660">
    <property type="entry name" value="Glycosyl transferase family 10, C-terminal domain"/>
    <property type="match status" value="1"/>
</dbReference>
<evidence type="ECO:0000313" key="1">
    <source>
        <dbReference type="EMBL" id="QJI01193.1"/>
    </source>
</evidence>
<protein>
    <submittedName>
        <fullName evidence="1">Putative glycosyltransferase</fullName>
    </submittedName>
</protein>
<dbReference type="EMBL" id="MT144904">
    <property type="protein sequence ID" value="QJI01193.1"/>
    <property type="molecule type" value="Genomic_DNA"/>
</dbReference>
<sequence>MEMEEVMIKLNLVDNHFPHAKCSSGNNIPKLMEWNRDITDSAPIFFTDRSIHLVPKYKGLNKKICIFLIESPDNTVVEHNFVLNNSSLFTHIFTSWQPILDKCKNSSYIPSTGGCWIEPTERMIYDKTFPVSFVCSNKNRLPGHKFRQEVADYMTIADLAISCFGDRFNRYVTKKIDTLKDFQYQIVVENGFQNWHFTEKLLDCFQTGTIPIYRGCDISKFFNMNGVIQFKTIHGLNDLLDDVTMKLSKRIKDAIKENFEISKQYLIPEDYMVKHYKDIIWT</sequence>
<dbReference type="InterPro" id="IPR038577">
    <property type="entry name" value="GT10-like_C_sf"/>
</dbReference>
<reference evidence="1" key="1">
    <citation type="submission" date="2020-03" db="EMBL/GenBank/DDBJ databases">
        <title>The deep terrestrial virosphere.</title>
        <authorList>
            <person name="Holmfeldt K."/>
            <person name="Nilsson E."/>
            <person name="Simone D."/>
            <person name="Lopez-Fernandez M."/>
            <person name="Wu X."/>
            <person name="de Brujin I."/>
            <person name="Lundin D."/>
            <person name="Andersson A."/>
            <person name="Bertilsson S."/>
            <person name="Dopson M."/>
        </authorList>
    </citation>
    <scope>NUCLEOTIDE SEQUENCE</scope>
    <source>
        <strain evidence="1">TM448B02353</strain>
    </source>
</reference>
<organism evidence="1">
    <name type="scientific">viral metagenome</name>
    <dbReference type="NCBI Taxonomy" id="1070528"/>
    <lineage>
        <taxon>unclassified sequences</taxon>
        <taxon>metagenomes</taxon>
        <taxon>organismal metagenomes</taxon>
    </lineage>
</organism>
<gene>
    <name evidence="1" type="ORF">TM448B02353_0009</name>
</gene>